<dbReference type="CDD" id="cd07067">
    <property type="entry name" value="HP_PGM_like"/>
    <property type="match status" value="1"/>
</dbReference>
<evidence type="ECO:0000313" key="4">
    <source>
        <dbReference type="Proteomes" id="UP000051295"/>
    </source>
</evidence>
<dbReference type="OrthoDB" id="280692at2"/>
<dbReference type="InterPro" id="IPR013078">
    <property type="entry name" value="His_Pase_superF_clade-1"/>
</dbReference>
<protein>
    <submittedName>
        <fullName evidence="3">Phosphoglycerate mutase</fullName>
    </submittedName>
</protein>
<dbReference type="PANTHER" id="PTHR20935:SF0">
    <property type="entry name" value="SERINE_THREONINE-PROTEIN PHOSPHATASE PGAM5, MITOCHONDRIAL"/>
    <property type="match status" value="1"/>
</dbReference>
<evidence type="ECO:0000256" key="2">
    <source>
        <dbReference type="PIRSR" id="PIRSR613078-2"/>
    </source>
</evidence>
<dbReference type="GO" id="GO:0016787">
    <property type="term" value="F:hydrolase activity"/>
    <property type="evidence" value="ECO:0007669"/>
    <property type="project" value="UniProtKB-KW"/>
</dbReference>
<gene>
    <name evidence="3" type="ORF">XM53_06890</name>
</gene>
<feature type="binding site" evidence="2">
    <location>
        <position position="57"/>
    </location>
    <ligand>
        <name>substrate</name>
    </ligand>
</feature>
<accession>A0A0T5NWK0</accession>
<proteinExistence type="predicted"/>
<comment type="caution">
    <text evidence="3">The sequence shown here is derived from an EMBL/GenBank/DDBJ whole genome shotgun (WGS) entry which is preliminary data.</text>
</comment>
<dbReference type="PATRIC" id="fig|1641875.4.peg.3761"/>
<name>A0A0T5NWK0_9RHOB</name>
<dbReference type="Proteomes" id="UP000051295">
    <property type="component" value="Unassembled WGS sequence"/>
</dbReference>
<keyword evidence="1" id="KW-0378">Hydrolase</keyword>
<dbReference type="EMBL" id="LAXJ01000006">
    <property type="protein sequence ID" value="KRS13309.1"/>
    <property type="molecule type" value="Genomic_DNA"/>
</dbReference>
<dbReference type="SMART" id="SM00855">
    <property type="entry name" value="PGAM"/>
    <property type="match status" value="1"/>
</dbReference>
<dbReference type="STRING" id="1641875.XM53_06890"/>
<evidence type="ECO:0000313" key="3">
    <source>
        <dbReference type="EMBL" id="KRS13309.1"/>
    </source>
</evidence>
<dbReference type="PANTHER" id="PTHR20935">
    <property type="entry name" value="PHOSPHOGLYCERATE MUTASE-RELATED"/>
    <property type="match status" value="1"/>
</dbReference>
<dbReference type="Gene3D" id="3.40.50.1240">
    <property type="entry name" value="Phosphoglycerate mutase-like"/>
    <property type="match status" value="1"/>
</dbReference>
<dbReference type="SUPFAM" id="SSF53254">
    <property type="entry name" value="Phosphoglycerate mutase-like"/>
    <property type="match status" value="1"/>
</dbReference>
<dbReference type="InterPro" id="IPR029033">
    <property type="entry name" value="His_PPase_superfam"/>
</dbReference>
<keyword evidence="4" id="KW-1185">Reference proteome</keyword>
<sequence length="216" mass="23591">MAELILVRHGQANSHATDEAGYDQLSDLGADQARWLGEHIAATNPHFDRVLTGTLQRQVDTAHHMGVTVTAQDPRLNELSYFALAQAAFDAHAIPVPTDPSEFATHLPRVITLWTTGDLPGVPESFDDFAARITEVLTEQCADAGRTLLVTSGGVIGMALRHVLDLDNTAMARVMLQINNASMHRLSYVHDTLMVAGFNAIPHLDRPDRAHARTFV</sequence>
<reference evidence="3 4" key="1">
    <citation type="submission" date="2015-04" db="EMBL/GenBank/DDBJ databases">
        <title>The draft genome sequence of Roseovarius sp.R12b.</title>
        <authorList>
            <person name="Li G."/>
            <person name="Lai Q."/>
            <person name="Shao Z."/>
            <person name="Yan P."/>
        </authorList>
    </citation>
    <scope>NUCLEOTIDE SEQUENCE [LARGE SCALE GENOMIC DNA]</scope>
    <source>
        <strain evidence="3 4">R12B</strain>
    </source>
</reference>
<evidence type="ECO:0000256" key="1">
    <source>
        <dbReference type="ARBA" id="ARBA00022801"/>
    </source>
</evidence>
<dbReference type="AlphaFoldDB" id="A0A0T5NWK0"/>
<dbReference type="RefSeq" id="WP_057791668.1">
    <property type="nucleotide sequence ID" value="NZ_LAXJ01000006.1"/>
</dbReference>
<organism evidence="3 4">
    <name type="scientific">Roseovarius atlanticus</name>
    <dbReference type="NCBI Taxonomy" id="1641875"/>
    <lineage>
        <taxon>Bacteria</taxon>
        <taxon>Pseudomonadati</taxon>
        <taxon>Pseudomonadota</taxon>
        <taxon>Alphaproteobacteria</taxon>
        <taxon>Rhodobacterales</taxon>
        <taxon>Roseobacteraceae</taxon>
        <taxon>Roseovarius</taxon>
    </lineage>
</organism>
<dbReference type="InterPro" id="IPR051021">
    <property type="entry name" value="Mito_Ser/Thr_phosphatase"/>
</dbReference>
<dbReference type="Pfam" id="PF00300">
    <property type="entry name" value="His_Phos_1"/>
    <property type="match status" value="1"/>
</dbReference>